<dbReference type="EMBL" id="CP045032">
    <property type="protein sequence ID" value="QFQ02631.1"/>
    <property type="molecule type" value="Genomic_DNA"/>
</dbReference>
<name>A0A5J6Z8B1_9CORY</name>
<evidence type="ECO:0000313" key="4">
    <source>
        <dbReference type="EMBL" id="QFQ02631.1"/>
    </source>
</evidence>
<feature type="domain" description="DUF218" evidence="3">
    <location>
        <begin position="1"/>
        <end position="93"/>
    </location>
</feature>
<dbReference type="InterPro" id="IPR014729">
    <property type="entry name" value="Rossmann-like_a/b/a_fold"/>
</dbReference>
<dbReference type="KEGG" id="cuo:CUROG_06345"/>
<keyword evidence="2" id="KW-0472">Membrane</keyword>
<dbReference type="Pfam" id="PF02698">
    <property type="entry name" value="DUF218"/>
    <property type="match status" value="1"/>
</dbReference>
<evidence type="ECO:0000259" key="3">
    <source>
        <dbReference type="Pfam" id="PF02698"/>
    </source>
</evidence>
<protein>
    <recommendedName>
        <fullName evidence="3">DUF218 domain-containing protein</fullName>
    </recommendedName>
</protein>
<feature type="transmembrane region" description="Helical" evidence="2">
    <location>
        <begin position="105"/>
        <end position="126"/>
    </location>
</feature>
<reference evidence="5" key="1">
    <citation type="submission" date="2019-10" db="EMBL/GenBank/DDBJ databases">
        <title>Complete genome sequence of Corynebacterium urogenitalis DSM 108747, isolated from the genital tract of a cow.</title>
        <authorList>
            <person name="Ruckert C."/>
            <person name="Ballas P."/>
            <person name="Wagener K."/>
            <person name="Drillich M."/>
            <person name="Kaempfer P."/>
            <person name="Busse H.-J."/>
            <person name="Ehling-Schulz M."/>
        </authorList>
    </citation>
    <scope>NUCLEOTIDE SEQUENCE [LARGE SCALE GENOMIC DNA]</scope>
    <source>
        <strain evidence="5">LMM 1652</strain>
    </source>
</reference>
<organism evidence="4 5">
    <name type="scientific">Corynebacterium urogenitale</name>
    <dbReference type="NCBI Taxonomy" id="2487892"/>
    <lineage>
        <taxon>Bacteria</taxon>
        <taxon>Bacillati</taxon>
        <taxon>Actinomycetota</taxon>
        <taxon>Actinomycetes</taxon>
        <taxon>Mycobacteriales</taxon>
        <taxon>Corynebacteriaceae</taxon>
        <taxon>Corynebacterium</taxon>
    </lineage>
</organism>
<dbReference type="OrthoDB" id="4416534at2"/>
<dbReference type="CDD" id="cd06259">
    <property type="entry name" value="YdcF-like"/>
    <property type="match status" value="1"/>
</dbReference>
<dbReference type="GO" id="GO:0005886">
    <property type="term" value="C:plasma membrane"/>
    <property type="evidence" value="ECO:0007669"/>
    <property type="project" value="TreeGrafter"/>
</dbReference>
<dbReference type="AlphaFoldDB" id="A0A5J6Z8B1"/>
<dbReference type="PANTHER" id="PTHR30336:SF4">
    <property type="entry name" value="ENVELOPE BIOGENESIS FACTOR ELYC"/>
    <property type="match status" value="1"/>
</dbReference>
<keyword evidence="2" id="KW-1133">Transmembrane helix</keyword>
<gene>
    <name evidence="4" type="ORF">CUROG_06345</name>
</gene>
<evidence type="ECO:0000313" key="5">
    <source>
        <dbReference type="Proteomes" id="UP000326711"/>
    </source>
</evidence>
<keyword evidence="5" id="KW-1185">Reference proteome</keyword>
<dbReference type="Gene3D" id="3.40.50.620">
    <property type="entry name" value="HUPs"/>
    <property type="match status" value="1"/>
</dbReference>
<keyword evidence="2" id="KW-0812">Transmembrane</keyword>
<evidence type="ECO:0000256" key="2">
    <source>
        <dbReference type="SAM" id="Phobius"/>
    </source>
</evidence>
<dbReference type="InterPro" id="IPR003848">
    <property type="entry name" value="DUF218"/>
</dbReference>
<dbReference type="GO" id="GO:0000270">
    <property type="term" value="P:peptidoglycan metabolic process"/>
    <property type="evidence" value="ECO:0007669"/>
    <property type="project" value="TreeGrafter"/>
</dbReference>
<accession>A0A5J6Z8B1</accession>
<dbReference type="PANTHER" id="PTHR30336">
    <property type="entry name" value="INNER MEMBRANE PROTEIN, PROBABLE PERMEASE"/>
    <property type="match status" value="1"/>
</dbReference>
<dbReference type="GO" id="GO:0043164">
    <property type="term" value="P:Gram-negative-bacterium-type cell wall biogenesis"/>
    <property type="evidence" value="ECO:0007669"/>
    <property type="project" value="TreeGrafter"/>
</dbReference>
<feature type="region of interest" description="Disordered" evidence="1">
    <location>
        <begin position="141"/>
        <end position="184"/>
    </location>
</feature>
<proteinExistence type="predicted"/>
<evidence type="ECO:0000256" key="1">
    <source>
        <dbReference type="SAM" id="MobiDB-lite"/>
    </source>
</evidence>
<dbReference type="Proteomes" id="UP000326711">
    <property type="component" value="Chromosome"/>
</dbReference>
<feature type="compositionally biased region" description="Basic and acidic residues" evidence="1">
    <location>
        <begin position="153"/>
        <end position="173"/>
    </location>
</feature>
<dbReference type="InterPro" id="IPR051599">
    <property type="entry name" value="Cell_Envelope_Assoc"/>
</dbReference>
<sequence length="184" mass="20542">MARYALTHGVDEEYIIHEDRSTKTEENVRFVAQLLTERLGDRITLKTQKIVFVTSDYHVPRTADLTRKLGVPGSVIGARTALYYVPAGFLREFVATLKQFAKANVIKWLCITALIAAAVGALTYLGSQQKYAIDENGNEIRPTVKAPQTPGKSDSKETVRIRVAEREPHDRAPSARWCNKGAQK</sequence>